<gene>
    <name evidence="2" type="ORF">T265_07957</name>
</gene>
<dbReference type="EMBL" id="KL596813">
    <property type="protein sequence ID" value="KER24354.1"/>
    <property type="molecule type" value="Genomic_DNA"/>
</dbReference>
<accession>A0A075A9X9</accession>
<keyword evidence="3" id="KW-1185">Reference proteome</keyword>
<dbReference type="Proteomes" id="UP000054324">
    <property type="component" value="Unassembled WGS sequence"/>
</dbReference>
<reference evidence="2 3" key="1">
    <citation type="submission" date="2013-11" db="EMBL/GenBank/DDBJ databases">
        <title>Opisthorchis viverrini - life in the bile duct.</title>
        <authorList>
            <person name="Young N.D."/>
            <person name="Nagarajan N."/>
            <person name="Lin S.J."/>
            <person name="Korhonen P.K."/>
            <person name="Jex A.R."/>
            <person name="Hall R.S."/>
            <person name="Safavi-Hemami H."/>
            <person name="Kaewkong W."/>
            <person name="Bertrand D."/>
            <person name="Gao S."/>
            <person name="Seet Q."/>
            <person name="Wongkham S."/>
            <person name="Teh B.T."/>
            <person name="Wongkham C."/>
            <person name="Intapan P.M."/>
            <person name="Maleewong W."/>
            <person name="Yang X."/>
            <person name="Hu M."/>
            <person name="Wang Z."/>
            <person name="Hofmann A."/>
            <person name="Sternberg P.W."/>
            <person name="Tan P."/>
            <person name="Wang J."/>
            <person name="Gasser R.B."/>
        </authorList>
    </citation>
    <scope>NUCLEOTIDE SEQUENCE [LARGE SCALE GENOMIC DNA]</scope>
</reference>
<feature type="compositionally biased region" description="Gly residues" evidence="1">
    <location>
        <begin position="1"/>
        <end position="12"/>
    </location>
</feature>
<sequence>MCTTSGDGGRGRQPGNIPTLVPPSCGMEAEHQNGVTAGRVWKEIITAISCPHFSQNETGCCSATTGKWLKPTQQCESQNFERHQSVQTIQTGILD</sequence>
<feature type="region of interest" description="Disordered" evidence="1">
    <location>
        <begin position="1"/>
        <end position="21"/>
    </location>
</feature>
<evidence type="ECO:0000313" key="3">
    <source>
        <dbReference type="Proteomes" id="UP000054324"/>
    </source>
</evidence>
<protein>
    <submittedName>
        <fullName evidence="2">Uncharacterized protein</fullName>
    </submittedName>
</protein>
<evidence type="ECO:0000256" key="1">
    <source>
        <dbReference type="SAM" id="MobiDB-lite"/>
    </source>
</evidence>
<dbReference type="KEGG" id="ovi:T265_07957"/>
<name>A0A075A9X9_OPIVI</name>
<dbReference type="GeneID" id="20322136"/>
<organism evidence="2 3">
    <name type="scientific">Opisthorchis viverrini</name>
    <name type="common">Southeast Asian liver fluke</name>
    <dbReference type="NCBI Taxonomy" id="6198"/>
    <lineage>
        <taxon>Eukaryota</taxon>
        <taxon>Metazoa</taxon>
        <taxon>Spiralia</taxon>
        <taxon>Lophotrochozoa</taxon>
        <taxon>Platyhelminthes</taxon>
        <taxon>Trematoda</taxon>
        <taxon>Digenea</taxon>
        <taxon>Opisthorchiida</taxon>
        <taxon>Opisthorchiata</taxon>
        <taxon>Opisthorchiidae</taxon>
        <taxon>Opisthorchis</taxon>
    </lineage>
</organism>
<proteinExistence type="predicted"/>
<dbReference type="RefSeq" id="XP_009171892.1">
    <property type="nucleotide sequence ID" value="XM_009173628.1"/>
</dbReference>
<dbReference type="CTD" id="20322136"/>
<evidence type="ECO:0000313" key="2">
    <source>
        <dbReference type="EMBL" id="KER24354.1"/>
    </source>
</evidence>
<dbReference type="AlphaFoldDB" id="A0A075A9X9"/>